<reference evidence="3 4" key="1">
    <citation type="submission" date="2023-12" db="EMBL/GenBank/DDBJ databases">
        <title>A high-quality genome assembly for Dillenia turbinata (Dilleniales).</title>
        <authorList>
            <person name="Chanderbali A."/>
        </authorList>
    </citation>
    <scope>NUCLEOTIDE SEQUENCE [LARGE SCALE GENOMIC DNA]</scope>
    <source>
        <strain evidence="3">LSX21</strain>
        <tissue evidence="3">Leaf</tissue>
    </source>
</reference>
<evidence type="ECO:0000256" key="1">
    <source>
        <dbReference type="RuleBase" id="RU362006"/>
    </source>
</evidence>
<name>A0AAN8ZIG6_9MAGN</name>
<keyword evidence="4" id="KW-1185">Reference proteome</keyword>
<dbReference type="InterPro" id="IPR004345">
    <property type="entry name" value="TB2_DP1_HVA22"/>
</dbReference>
<dbReference type="AlphaFoldDB" id="A0AAN8ZIG6"/>
<comment type="subcellular location">
    <subcellularLocation>
        <location evidence="1">Membrane</location>
        <topology evidence="1">Multi-pass membrane protein</topology>
    </subcellularLocation>
</comment>
<organism evidence="3 4">
    <name type="scientific">Dillenia turbinata</name>
    <dbReference type="NCBI Taxonomy" id="194707"/>
    <lineage>
        <taxon>Eukaryota</taxon>
        <taxon>Viridiplantae</taxon>
        <taxon>Streptophyta</taxon>
        <taxon>Embryophyta</taxon>
        <taxon>Tracheophyta</taxon>
        <taxon>Spermatophyta</taxon>
        <taxon>Magnoliopsida</taxon>
        <taxon>eudicotyledons</taxon>
        <taxon>Gunneridae</taxon>
        <taxon>Pentapetalae</taxon>
        <taxon>Dilleniales</taxon>
        <taxon>Dilleniaceae</taxon>
        <taxon>Dillenia</taxon>
    </lineage>
</organism>
<dbReference type="PANTHER" id="PTHR12300:SF117">
    <property type="entry name" value="LP05237P-RELATED"/>
    <property type="match status" value="1"/>
</dbReference>
<feature type="non-terminal residue" evidence="3">
    <location>
        <position position="1"/>
    </location>
</feature>
<dbReference type="PANTHER" id="PTHR12300">
    <property type="entry name" value="HVA22-LIKE PROTEINS"/>
    <property type="match status" value="1"/>
</dbReference>
<protein>
    <recommendedName>
        <fullName evidence="1">HVA22-like protein</fullName>
    </recommendedName>
</protein>
<feature type="region of interest" description="Disordered" evidence="2">
    <location>
        <begin position="150"/>
        <end position="296"/>
    </location>
</feature>
<dbReference type="EMBL" id="JBAMMX010000006">
    <property type="protein sequence ID" value="KAK6938942.1"/>
    <property type="molecule type" value="Genomic_DNA"/>
</dbReference>
<gene>
    <name evidence="3" type="ORF">RJ641_032450</name>
</gene>
<evidence type="ECO:0000313" key="3">
    <source>
        <dbReference type="EMBL" id="KAK6938942.1"/>
    </source>
</evidence>
<evidence type="ECO:0000256" key="2">
    <source>
        <dbReference type="SAM" id="MobiDB-lite"/>
    </source>
</evidence>
<dbReference type="Pfam" id="PF03134">
    <property type="entry name" value="TB2_DP1_HVA22"/>
    <property type="match status" value="1"/>
</dbReference>
<proteinExistence type="inferred from homology"/>
<feature type="compositionally biased region" description="Low complexity" evidence="2">
    <location>
        <begin position="218"/>
        <end position="231"/>
    </location>
</feature>
<comment type="similarity">
    <text evidence="1">Belongs to the DP1 family.</text>
</comment>
<dbReference type="Proteomes" id="UP001370490">
    <property type="component" value="Unassembled WGS sequence"/>
</dbReference>
<sequence length="327" mass="36352">AFKMIGSFLTRGLVMIFGYAYPAYECFKTVEKNRPEIEQLRFWCQYWILVAVLTVFERFGDALISWVPMYSEFKLAFFIYLWNPKMQGTTYVYESFFKPYVAKHETEIDRNLLELRTRAGDIAIMYWQKAATYGQTRIFEILQYVAAQSTARPRPAQQQTQPPGARGRQPTSTPKRQASNAAEAEDEEPPSPTSSTSSSQHRQEVAEEVGPSKALKVAPTATATNTPKASAVPSQKVTAVQSPRATAGVTQKAIAVKPVEESTSESAPAGPEAMQIEPFPSAANADADPPKETVMDEAIRVTRGRLRKTRSSGKISLTVHPFPFDTP</sequence>
<comment type="caution">
    <text evidence="3">The sequence shown here is derived from an EMBL/GenBank/DDBJ whole genome shotgun (WGS) entry which is preliminary data.</text>
</comment>
<feature type="compositionally biased region" description="Low complexity" evidence="2">
    <location>
        <begin position="150"/>
        <end position="170"/>
    </location>
</feature>
<feature type="compositionally biased region" description="Polar residues" evidence="2">
    <location>
        <begin position="232"/>
        <end position="244"/>
    </location>
</feature>
<accession>A0AAN8ZIG6</accession>
<dbReference type="GO" id="GO:0016020">
    <property type="term" value="C:membrane"/>
    <property type="evidence" value="ECO:0007669"/>
    <property type="project" value="UniProtKB-SubCell"/>
</dbReference>
<evidence type="ECO:0000313" key="4">
    <source>
        <dbReference type="Proteomes" id="UP001370490"/>
    </source>
</evidence>